<dbReference type="GO" id="GO:0004553">
    <property type="term" value="F:hydrolase activity, hydrolyzing O-glycosyl compounds"/>
    <property type="evidence" value="ECO:0007669"/>
    <property type="project" value="InterPro"/>
</dbReference>
<dbReference type="InterPro" id="IPR017853">
    <property type="entry name" value="GH"/>
</dbReference>
<dbReference type="Gene3D" id="3.20.20.80">
    <property type="entry name" value="Glycosidases"/>
    <property type="match status" value="1"/>
</dbReference>
<protein>
    <submittedName>
        <fullName evidence="3">DUF4434 domain-containing protein</fullName>
    </submittedName>
</protein>
<feature type="domain" description="Glycoside hydrolase family 2 catalytic" evidence="2">
    <location>
        <begin position="60"/>
        <end position="233"/>
    </location>
</feature>
<evidence type="ECO:0000313" key="3">
    <source>
        <dbReference type="EMBL" id="NDW15071.1"/>
    </source>
</evidence>
<feature type="chain" id="PRO_5026850308" evidence="1">
    <location>
        <begin position="28"/>
        <end position="433"/>
    </location>
</feature>
<dbReference type="Proteomes" id="UP000471381">
    <property type="component" value="Unassembled WGS sequence"/>
</dbReference>
<dbReference type="RefSeq" id="WP_163105621.1">
    <property type="nucleotide sequence ID" value="NZ_JAAAWO010000003.1"/>
</dbReference>
<reference evidence="3 4" key="1">
    <citation type="submission" date="2020-01" db="EMBL/GenBank/DDBJ databases">
        <title>Genomes of bacteria type strains.</title>
        <authorList>
            <person name="Chen J."/>
            <person name="Zhu S."/>
            <person name="Yang J."/>
        </authorList>
    </citation>
    <scope>NUCLEOTIDE SEQUENCE [LARGE SCALE GENOMIC DNA]</scope>
    <source>
        <strain evidence="3 4">LMG 24078</strain>
    </source>
</reference>
<keyword evidence="1" id="KW-0732">Signal</keyword>
<dbReference type="EMBL" id="JAAAWO010000003">
    <property type="protein sequence ID" value="NDW15071.1"/>
    <property type="molecule type" value="Genomic_DNA"/>
</dbReference>
<name>A0A6N9TD50_9ALTE</name>
<evidence type="ECO:0000313" key="4">
    <source>
        <dbReference type="Proteomes" id="UP000471381"/>
    </source>
</evidence>
<dbReference type="AlphaFoldDB" id="A0A6N9TD50"/>
<evidence type="ECO:0000256" key="1">
    <source>
        <dbReference type="SAM" id="SignalP"/>
    </source>
</evidence>
<proteinExistence type="predicted"/>
<keyword evidence="4" id="KW-1185">Reference proteome</keyword>
<dbReference type="GO" id="GO:0005975">
    <property type="term" value="P:carbohydrate metabolic process"/>
    <property type="evidence" value="ECO:0007669"/>
    <property type="project" value="InterPro"/>
</dbReference>
<evidence type="ECO:0000259" key="2">
    <source>
        <dbReference type="Pfam" id="PF02836"/>
    </source>
</evidence>
<sequence>MIILHRLKTHFLIAVLALFSPCLFAKAIHVEVTKASDGGYVLTRAGKHYVVKGAGADGADLEALKAHGANSVRTWSIDGGAYSAFELLDKAHELGMTVSLGIDFARERHGFDYDDSSAVAAQLKRVKAEVMKYKDHPALLTWFIGNELNFDFTNPKVYDAVNQTAEMIKSLDPHHPITTTMAGFDKKAMDAITQRAKSLDFISFQLYADVVNLPKYIKSYGYTGPYMITEWGAVGHWEVYKTKWGAPVETTSSEKASNYAKSYLKAIQPHGKQVIGNYVFLWGQKQERTSTWYGMFLDSGERTEAVDVMQYIWTGRWPENRTPRVSPIGLDGKVAFDNVYLFMGDKYEATLNAVDPDKDPLTFKWEIRKESTATQVGGDKEEVPEIVDGLIKDTSAQKIEFEAPKTPGAYRLYAYVYDGNGNAAHANIPFFVK</sequence>
<dbReference type="InterPro" id="IPR006103">
    <property type="entry name" value="Glyco_hydro_2_cat"/>
</dbReference>
<organism evidence="3 4">
    <name type="scientific">Alteromonas genovensis</name>
    <dbReference type="NCBI Taxonomy" id="471225"/>
    <lineage>
        <taxon>Bacteria</taxon>
        <taxon>Pseudomonadati</taxon>
        <taxon>Pseudomonadota</taxon>
        <taxon>Gammaproteobacteria</taxon>
        <taxon>Alteromonadales</taxon>
        <taxon>Alteromonadaceae</taxon>
        <taxon>Alteromonas/Salinimonas group</taxon>
        <taxon>Alteromonas</taxon>
    </lineage>
</organism>
<dbReference type="Pfam" id="PF02836">
    <property type="entry name" value="Glyco_hydro_2_C"/>
    <property type="match status" value="1"/>
</dbReference>
<gene>
    <name evidence="3" type="ORF">GTQ48_05980</name>
</gene>
<dbReference type="SUPFAM" id="SSF51445">
    <property type="entry name" value="(Trans)glycosidases"/>
    <property type="match status" value="1"/>
</dbReference>
<comment type="caution">
    <text evidence="3">The sequence shown here is derived from an EMBL/GenBank/DDBJ whole genome shotgun (WGS) entry which is preliminary data.</text>
</comment>
<feature type="signal peptide" evidence="1">
    <location>
        <begin position="1"/>
        <end position="27"/>
    </location>
</feature>
<accession>A0A6N9TD50</accession>